<gene>
    <name evidence="1" type="ORF">CCACVL1_04073</name>
</gene>
<proteinExistence type="predicted"/>
<dbReference type="EMBL" id="AWWV01007011">
    <property type="protein sequence ID" value="OMO98755.1"/>
    <property type="molecule type" value="Genomic_DNA"/>
</dbReference>
<dbReference type="Gramene" id="OMO98755">
    <property type="protein sequence ID" value="OMO98755"/>
    <property type="gene ID" value="CCACVL1_04073"/>
</dbReference>
<dbReference type="AlphaFoldDB" id="A0A1R3JV71"/>
<evidence type="ECO:0000313" key="2">
    <source>
        <dbReference type="Proteomes" id="UP000188268"/>
    </source>
</evidence>
<keyword evidence="2" id="KW-1185">Reference proteome</keyword>
<comment type="caution">
    <text evidence="1">The sequence shown here is derived from an EMBL/GenBank/DDBJ whole genome shotgun (WGS) entry which is preliminary data.</text>
</comment>
<protein>
    <submittedName>
        <fullName evidence="1">Uncharacterized protein</fullName>
    </submittedName>
</protein>
<organism evidence="1 2">
    <name type="scientific">Corchorus capsularis</name>
    <name type="common">Jute</name>
    <dbReference type="NCBI Taxonomy" id="210143"/>
    <lineage>
        <taxon>Eukaryota</taxon>
        <taxon>Viridiplantae</taxon>
        <taxon>Streptophyta</taxon>
        <taxon>Embryophyta</taxon>
        <taxon>Tracheophyta</taxon>
        <taxon>Spermatophyta</taxon>
        <taxon>Magnoliopsida</taxon>
        <taxon>eudicotyledons</taxon>
        <taxon>Gunneridae</taxon>
        <taxon>Pentapetalae</taxon>
        <taxon>rosids</taxon>
        <taxon>malvids</taxon>
        <taxon>Malvales</taxon>
        <taxon>Malvaceae</taxon>
        <taxon>Grewioideae</taxon>
        <taxon>Apeibeae</taxon>
        <taxon>Corchorus</taxon>
    </lineage>
</organism>
<sequence>MEDKVRTSHRSKYTLNIAAIDRQNCLHARQTISLSSTRRRLCFIFRTTRQA</sequence>
<accession>A0A1R3JV71</accession>
<evidence type="ECO:0000313" key="1">
    <source>
        <dbReference type="EMBL" id="OMO98755.1"/>
    </source>
</evidence>
<dbReference type="Proteomes" id="UP000188268">
    <property type="component" value="Unassembled WGS sequence"/>
</dbReference>
<name>A0A1R3JV71_COCAP</name>
<reference evidence="1 2" key="1">
    <citation type="submission" date="2013-09" db="EMBL/GenBank/DDBJ databases">
        <title>Corchorus capsularis genome sequencing.</title>
        <authorList>
            <person name="Alam M."/>
            <person name="Haque M.S."/>
            <person name="Islam M.S."/>
            <person name="Emdad E.M."/>
            <person name="Islam M.M."/>
            <person name="Ahmed B."/>
            <person name="Halim A."/>
            <person name="Hossen Q.M.M."/>
            <person name="Hossain M.Z."/>
            <person name="Ahmed R."/>
            <person name="Khan M.M."/>
            <person name="Islam R."/>
            <person name="Rashid M.M."/>
            <person name="Khan S.A."/>
            <person name="Rahman M.S."/>
            <person name="Alam M."/>
        </authorList>
    </citation>
    <scope>NUCLEOTIDE SEQUENCE [LARGE SCALE GENOMIC DNA]</scope>
    <source>
        <strain evidence="2">cv. CVL-1</strain>
        <tissue evidence="1">Whole seedling</tissue>
    </source>
</reference>